<dbReference type="Gene3D" id="1.10.260.40">
    <property type="entry name" value="lambda repressor-like DNA-binding domains"/>
    <property type="match status" value="1"/>
</dbReference>
<evidence type="ECO:0000313" key="3">
    <source>
        <dbReference type="Proteomes" id="UP000283589"/>
    </source>
</evidence>
<protein>
    <submittedName>
        <fullName evidence="2">XRE family transcriptional regulator</fullName>
    </submittedName>
</protein>
<dbReference type="SUPFAM" id="SSF47413">
    <property type="entry name" value="lambda repressor-like DNA-binding domains"/>
    <property type="match status" value="1"/>
</dbReference>
<sequence length="300" mass="34993">METRTKCKFVSLDKVTVETSQGDRFTLGLSGVIPFEMQEQHCQIIAALFDKYYQGDPSVIMGPILRGMYQCNCWASIFWYGPDRENERERIGAKIKSLRMERRMDARDVAQLADIDASNLSRIEKGKYSAGLDILCRIAAAMDCHLDIVPNSNRVNMAGHIIPENHKKWLITAKRSTFRLAECLEKYGEYHWQQSRYNVSLGDTIYIYVSEDREIKYRMTVEAINVRYDQWMVKEEEFWVDKERINQDESEVKYALLRLEATSKSGKLTEENLTKHGFLRAPQGTKELDGELLIYIERRF</sequence>
<feature type="domain" description="HTH cro/C1-type" evidence="1">
    <location>
        <begin position="95"/>
        <end position="149"/>
    </location>
</feature>
<evidence type="ECO:0000313" key="2">
    <source>
        <dbReference type="EMBL" id="RGV34812.1"/>
    </source>
</evidence>
<gene>
    <name evidence="2" type="ORF">DWW18_06870</name>
</gene>
<dbReference type="Proteomes" id="UP000283589">
    <property type="component" value="Unassembled WGS sequence"/>
</dbReference>
<dbReference type="PROSITE" id="PS50943">
    <property type="entry name" value="HTH_CROC1"/>
    <property type="match status" value="1"/>
</dbReference>
<dbReference type="AlphaFoldDB" id="A0A412X2R5"/>
<dbReference type="CDD" id="cd00093">
    <property type="entry name" value="HTH_XRE"/>
    <property type="match status" value="1"/>
</dbReference>
<reference evidence="2 3" key="1">
    <citation type="submission" date="2018-08" db="EMBL/GenBank/DDBJ databases">
        <title>A genome reference for cultivated species of the human gut microbiota.</title>
        <authorList>
            <person name="Zou Y."/>
            <person name="Xue W."/>
            <person name="Luo G."/>
        </authorList>
    </citation>
    <scope>NUCLEOTIDE SEQUENCE [LARGE SCALE GENOMIC DNA]</scope>
    <source>
        <strain evidence="2 3">AF14-49</strain>
    </source>
</reference>
<organism evidence="2 3">
    <name type="scientific">Butyricimonas virosa</name>
    <dbReference type="NCBI Taxonomy" id="544645"/>
    <lineage>
        <taxon>Bacteria</taxon>
        <taxon>Pseudomonadati</taxon>
        <taxon>Bacteroidota</taxon>
        <taxon>Bacteroidia</taxon>
        <taxon>Bacteroidales</taxon>
        <taxon>Odoribacteraceae</taxon>
        <taxon>Butyricimonas</taxon>
    </lineage>
</organism>
<dbReference type="EMBL" id="QRZA01000006">
    <property type="protein sequence ID" value="RGV34812.1"/>
    <property type="molecule type" value="Genomic_DNA"/>
</dbReference>
<dbReference type="InterPro" id="IPR001387">
    <property type="entry name" value="Cro/C1-type_HTH"/>
</dbReference>
<accession>A0A412X2R5</accession>
<proteinExistence type="predicted"/>
<dbReference type="RefSeq" id="WP_118259534.1">
    <property type="nucleotide sequence ID" value="NZ_JALEWX010000028.1"/>
</dbReference>
<dbReference type="GO" id="GO:0003677">
    <property type="term" value="F:DNA binding"/>
    <property type="evidence" value="ECO:0007669"/>
    <property type="project" value="InterPro"/>
</dbReference>
<dbReference type="Pfam" id="PF01381">
    <property type="entry name" value="HTH_3"/>
    <property type="match status" value="1"/>
</dbReference>
<evidence type="ECO:0000259" key="1">
    <source>
        <dbReference type="PROSITE" id="PS50943"/>
    </source>
</evidence>
<dbReference type="SMART" id="SM00530">
    <property type="entry name" value="HTH_XRE"/>
    <property type="match status" value="1"/>
</dbReference>
<name>A0A412X2R5_9BACT</name>
<comment type="caution">
    <text evidence="2">The sequence shown here is derived from an EMBL/GenBank/DDBJ whole genome shotgun (WGS) entry which is preliminary data.</text>
</comment>
<dbReference type="InterPro" id="IPR010982">
    <property type="entry name" value="Lambda_DNA-bd_dom_sf"/>
</dbReference>